<keyword evidence="3" id="KW-0227">DNA damage</keyword>
<protein>
    <recommendedName>
        <fullName evidence="7">Mediator of RAP80 interactions and targeting subunit of 40 kDa</fullName>
    </recommendedName>
</protein>
<evidence type="ECO:0000313" key="6">
    <source>
        <dbReference type="EMBL" id="CAE0497081.1"/>
    </source>
</evidence>
<evidence type="ECO:0000256" key="1">
    <source>
        <dbReference type="ARBA" id="ARBA00004123"/>
    </source>
</evidence>
<evidence type="ECO:0000256" key="5">
    <source>
        <dbReference type="ARBA" id="ARBA00023242"/>
    </source>
</evidence>
<keyword evidence="4" id="KW-0234">DNA repair</keyword>
<evidence type="ECO:0000256" key="4">
    <source>
        <dbReference type="ARBA" id="ARBA00023204"/>
    </source>
</evidence>
<keyword evidence="2" id="KW-0963">Cytoplasm</keyword>
<comment type="subcellular location">
    <subcellularLocation>
        <location evidence="1">Nucleus</location>
    </subcellularLocation>
</comment>
<proteinExistence type="predicted"/>
<evidence type="ECO:0008006" key="7">
    <source>
        <dbReference type="Google" id="ProtNLM"/>
    </source>
</evidence>
<evidence type="ECO:0000256" key="3">
    <source>
        <dbReference type="ARBA" id="ARBA00022763"/>
    </source>
</evidence>
<dbReference type="GO" id="GO:0006281">
    <property type="term" value="P:DNA repair"/>
    <property type="evidence" value="ECO:0007669"/>
    <property type="project" value="UniProtKB-KW"/>
</dbReference>
<dbReference type="GO" id="GO:0045739">
    <property type="term" value="P:positive regulation of DNA repair"/>
    <property type="evidence" value="ECO:0007669"/>
    <property type="project" value="InterPro"/>
</dbReference>
<dbReference type="InterPro" id="IPR026126">
    <property type="entry name" value="BABAM1"/>
</dbReference>
<organism evidence="6">
    <name type="scientific">Dunaliella tertiolecta</name>
    <name type="common">Green alga</name>
    <dbReference type="NCBI Taxonomy" id="3047"/>
    <lineage>
        <taxon>Eukaryota</taxon>
        <taxon>Viridiplantae</taxon>
        <taxon>Chlorophyta</taxon>
        <taxon>core chlorophytes</taxon>
        <taxon>Chlorophyceae</taxon>
        <taxon>CS clade</taxon>
        <taxon>Chlamydomonadales</taxon>
        <taxon>Dunaliellaceae</taxon>
        <taxon>Dunaliella</taxon>
    </lineage>
</organism>
<accession>A0A7S3QYH4</accession>
<dbReference type="GO" id="GO:0070552">
    <property type="term" value="C:BRISC complex"/>
    <property type="evidence" value="ECO:0007669"/>
    <property type="project" value="InterPro"/>
</dbReference>
<sequence>MVQPGPELLILAVDLHSEALKMHDVLRACGQLLFAKKHSNLNHLYAISALTDNATVHCQPTKDVGLLLDSLRNLIRPSSSRSPVAHASFDVGSLCTVSESLLVAARKTSHSTHSIKARVLMLYCRSNVVPVWITNHGHGLAVDVLYIHEKPMAGLNCPQEVFSTLEDTLDQMSRKADHTAYIFECSTSNTKKLLSSMVWILAHPALRKPQAELKLQPFDFSGLNTDMGLI</sequence>
<dbReference type="EMBL" id="HBIP01020448">
    <property type="protein sequence ID" value="CAE0497081.1"/>
    <property type="molecule type" value="Transcribed_RNA"/>
</dbReference>
<evidence type="ECO:0000256" key="2">
    <source>
        <dbReference type="ARBA" id="ARBA00022490"/>
    </source>
</evidence>
<dbReference type="PANTHER" id="PTHR15660:SF1">
    <property type="entry name" value="BRISC AND BRCA1-A COMPLEX MEMBER 1"/>
    <property type="match status" value="1"/>
</dbReference>
<name>A0A7S3QYH4_DUNTE</name>
<gene>
    <name evidence="6" type="ORF">DTER00134_LOCUS12154</name>
</gene>
<keyword evidence="5" id="KW-0539">Nucleus</keyword>
<reference evidence="6" key="1">
    <citation type="submission" date="2021-01" db="EMBL/GenBank/DDBJ databases">
        <authorList>
            <person name="Corre E."/>
            <person name="Pelletier E."/>
            <person name="Niang G."/>
            <person name="Scheremetjew M."/>
            <person name="Finn R."/>
            <person name="Kale V."/>
            <person name="Holt S."/>
            <person name="Cochrane G."/>
            <person name="Meng A."/>
            <person name="Brown T."/>
            <person name="Cohen L."/>
        </authorList>
    </citation>
    <scope>NUCLEOTIDE SEQUENCE</scope>
    <source>
        <strain evidence="6">CCMP1320</strain>
    </source>
</reference>
<dbReference type="AlphaFoldDB" id="A0A7S3QYH4"/>
<dbReference type="PANTHER" id="PTHR15660">
    <property type="entry name" value="BRISC AND BRCA1-A COMPLEX MEMBER 1"/>
    <property type="match status" value="1"/>
</dbReference>